<evidence type="ECO:0000313" key="9">
    <source>
        <dbReference type="EMBL" id="BAY54205.1"/>
    </source>
</evidence>
<keyword evidence="5 8" id="KW-0812">Transmembrane</keyword>
<evidence type="ECO:0000256" key="4">
    <source>
        <dbReference type="ARBA" id="ARBA00022475"/>
    </source>
</evidence>
<reference evidence="9 10" key="1">
    <citation type="submission" date="2017-06" db="EMBL/GenBank/DDBJ databases">
        <title>Genome sequencing of cyanobaciteial culture collection at National Institute for Environmental Studies (NIES).</title>
        <authorList>
            <person name="Hirose Y."/>
            <person name="Shimura Y."/>
            <person name="Fujisawa T."/>
            <person name="Nakamura Y."/>
            <person name="Kawachi M."/>
        </authorList>
    </citation>
    <scope>NUCLEOTIDE SEQUENCE [LARGE SCALE GENOMIC DNA]</scope>
    <source>
        <strain evidence="9 10">NIES-2135</strain>
    </source>
</reference>
<keyword evidence="3" id="KW-0813">Transport</keyword>
<keyword evidence="10" id="KW-1185">Reference proteome</keyword>
<dbReference type="AlphaFoldDB" id="A0A1Z4JBN9"/>
<evidence type="ECO:0000256" key="8">
    <source>
        <dbReference type="SAM" id="Phobius"/>
    </source>
</evidence>
<dbReference type="GO" id="GO:0005886">
    <property type="term" value="C:plasma membrane"/>
    <property type="evidence" value="ECO:0007669"/>
    <property type="project" value="UniProtKB-SubCell"/>
</dbReference>
<feature type="transmembrane region" description="Helical" evidence="8">
    <location>
        <begin position="125"/>
        <end position="146"/>
    </location>
</feature>
<keyword evidence="7 8" id="KW-0472">Membrane</keyword>
<dbReference type="Proteomes" id="UP000217895">
    <property type="component" value="Chromosome"/>
</dbReference>
<dbReference type="GO" id="GO:0055085">
    <property type="term" value="P:transmembrane transport"/>
    <property type="evidence" value="ECO:0007669"/>
    <property type="project" value="InterPro"/>
</dbReference>
<feature type="transmembrane region" description="Helical" evidence="8">
    <location>
        <begin position="309"/>
        <end position="331"/>
    </location>
</feature>
<comment type="similarity">
    <text evidence="2">Belongs to the auxin efflux carrier (TC 2.A.69) family.</text>
</comment>
<dbReference type="EMBL" id="AP018203">
    <property type="protein sequence ID" value="BAY54205.1"/>
    <property type="molecule type" value="Genomic_DNA"/>
</dbReference>
<dbReference type="InterPro" id="IPR004776">
    <property type="entry name" value="Mem_transp_PIN-like"/>
</dbReference>
<evidence type="ECO:0000256" key="3">
    <source>
        <dbReference type="ARBA" id="ARBA00022448"/>
    </source>
</evidence>
<feature type="transmembrane region" description="Helical" evidence="8">
    <location>
        <begin position="152"/>
        <end position="177"/>
    </location>
</feature>
<evidence type="ECO:0000256" key="6">
    <source>
        <dbReference type="ARBA" id="ARBA00022989"/>
    </source>
</evidence>
<dbReference type="PANTHER" id="PTHR36838:SF1">
    <property type="entry name" value="SLR1864 PROTEIN"/>
    <property type="match status" value="1"/>
</dbReference>
<evidence type="ECO:0000256" key="1">
    <source>
        <dbReference type="ARBA" id="ARBA00004651"/>
    </source>
</evidence>
<evidence type="ECO:0000256" key="5">
    <source>
        <dbReference type="ARBA" id="ARBA00022692"/>
    </source>
</evidence>
<sequence>MGVAPSGGKGMIGSLVHAYTPLILWTGVGALLFRFLPESFPRFLGRSLYWVGVPWQIFALVRETDFSSNIGIVPAVTIATLGTGLTIAWLALRILIWLKTQVKPAWLDKIEPWFPPLDRASQGTFVIAATIGNTGFVGLGLIPALIGDGDLSWAVFFSVTQNLVGTFGVGVLVASHYGRSETQSTPLTLLRDILTVPTLWAFAAAYFTQSIAFPNWAETLCQSSLLFVIPASFLLMGMRLIQLNGIDSLKAAAVPVALKAVILPSLVAIAVTLLGLNHDARLSLIIMAGVPSAFASLILAEEYNLDHNLAASSIALSTIAILVTIPIWLVISY</sequence>
<keyword evidence="6 8" id="KW-1133">Transmembrane helix</keyword>
<protein>
    <submittedName>
        <fullName evidence="9">Auxin efflux carrier</fullName>
    </submittedName>
</protein>
<name>A0A1Z4JBN9_LEPBY</name>
<evidence type="ECO:0000256" key="7">
    <source>
        <dbReference type="ARBA" id="ARBA00023136"/>
    </source>
</evidence>
<proteinExistence type="inferred from homology"/>
<evidence type="ECO:0000313" key="10">
    <source>
        <dbReference type="Proteomes" id="UP000217895"/>
    </source>
</evidence>
<dbReference type="InterPro" id="IPR038770">
    <property type="entry name" value="Na+/solute_symporter_sf"/>
</dbReference>
<feature type="transmembrane region" description="Helical" evidence="8">
    <location>
        <begin position="224"/>
        <end position="241"/>
    </location>
</feature>
<dbReference type="Gene3D" id="1.20.1530.20">
    <property type="match status" value="1"/>
</dbReference>
<gene>
    <name evidence="9" type="ORF">NIES2135_10210</name>
</gene>
<keyword evidence="4" id="KW-1003">Cell membrane</keyword>
<feature type="transmembrane region" description="Helical" evidence="8">
    <location>
        <begin position="282"/>
        <end position="300"/>
    </location>
</feature>
<feature type="transmembrane region" description="Helical" evidence="8">
    <location>
        <begin position="16"/>
        <end position="36"/>
    </location>
</feature>
<evidence type="ECO:0000256" key="2">
    <source>
        <dbReference type="ARBA" id="ARBA00010145"/>
    </source>
</evidence>
<feature type="transmembrane region" description="Helical" evidence="8">
    <location>
        <begin position="73"/>
        <end position="96"/>
    </location>
</feature>
<dbReference type="PANTHER" id="PTHR36838">
    <property type="entry name" value="AUXIN EFFLUX CARRIER FAMILY PROTEIN"/>
    <property type="match status" value="1"/>
</dbReference>
<organism evidence="9 10">
    <name type="scientific">Leptolyngbya boryana NIES-2135</name>
    <dbReference type="NCBI Taxonomy" id="1973484"/>
    <lineage>
        <taxon>Bacteria</taxon>
        <taxon>Bacillati</taxon>
        <taxon>Cyanobacteriota</taxon>
        <taxon>Cyanophyceae</taxon>
        <taxon>Leptolyngbyales</taxon>
        <taxon>Leptolyngbyaceae</taxon>
        <taxon>Leptolyngbya group</taxon>
        <taxon>Leptolyngbya</taxon>
    </lineage>
</organism>
<dbReference type="Pfam" id="PF03547">
    <property type="entry name" value="Mem_trans"/>
    <property type="match status" value="1"/>
</dbReference>
<accession>A0A1Z4JBN9</accession>
<comment type="subcellular location">
    <subcellularLocation>
        <location evidence="1">Cell membrane</location>
        <topology evidence="1">Multi-pass membrane protein</topology>
    </subcellularLocation>
</comment>
<feature type="transmembrane region" description="Helical" evidence="8">
    <location>
        <begin position="189"/>
        <end position="212"/>
    </location>
</feature>
<feature type="transmembrane region" description="Helical" evidence="8">
    <location>
        <begin position="253"/>
        <end position="276"/>
    </location>
</feature>